<reference evidence="2 3" key="1">
    <citation type="submission" date="2024-06" db="EMBL/GenBank/DDBJ databases">
        <title>The Natural Products Discovery Center: Release of the First 8490 Sequenced Strains for Exploring Actinobacteria Biosynthetic Diversity.</title>
        <authorList>
            <person name="Kalkreuter E."/>
            <person name="Kautsar S.A."/>
            <person name="Yang D."/>
            <person name="Bader C.D."/>
            <person name="Teijaro C.N."/>
            <person name="Fluegel L."/>
            <person name="Davis C.M."/>
            <person name="Simpson J.R."/>
            <person name="Lauterbach L."/>
            <person name="Steele A.D."/>
            <person name="Gui C."/>
            <person name="Meng S."/>
            <person name="Li G."/>
            <person name="Viehrig K."/>
            <person name="Ye F."/>
            <person name="Su P."/>
            <person name="Kiefer A.F."/>
            <person name="Nichols A."/>
            <person name="Cepeda A.J."/>
            <person name="Yan W."/>
            <person name="Fan B."/>
            <person name="Jiang Y."/>
            <person name="Adhikari A."/>
            <person name="Zheng C.-J."/>
            <person name="Schuster L."/>
            <person name="Cowan T.M."/>
            <person name="Smanski M.J."/>
            <person name="Chevrette M.G."/>
            <person name="De Carvalho L.P.S."/>
            <person name="Shen B."/>
        </authorList>
    </citation>
    <scope>NUCLEOTIDE SEQUENCE [LARGE SCALE GENOMIC DNA]</scope>
    <source>
        <strain evidence="2 3">NPDC001694</strain>
    </source>
</reference>
<proteinExistence type="predicted"/>
<feature type="transmembrane region" description="Helical" evidence="1">
    <location>
        <begin position="47"/>
        <end position="67"/>
    </location>
</feature>
<protein>
    <submittedName>
        <fullName evidence="2">DUF3040 domain-containing protein</fullName>
    </submittedName>
</protein>
<keyword evidence="1" id="KW-0472">Membrane</keyword>
<evidence type="ECO:0000313" key="3">
    <source>
        <dbReference type="Proteomes" id="UP001490365"/>
    </source>
</evidence>
<dbReference type="EMBL" id="JBEOZM010000004">
    <property type="protein sequence ID" value="MER6267960.1"/>
    <property type="molecule type" value="Genomic_DNA"/>
</dbReference>
<dbReference type="RefSeq" id="WP_351956603.1">
    <property type="nucleotide sequence ID" value="NZ_JBEOZM010000004.1"/>
</dbReference>
<evidence type="ECO:0000313" key="2">
    <source>
        <dbReference type="EMBL" id="MER6267960.1"/>
    </source>
</evidence>
<name>A0ABV1TD32_9ACTN</name>
<keyword evidence="1" id="KW-1133">Transmembrane helix</keyword>
<feature type="transmembrane region" description="Helical" evidence="1">
    <location>
        <begin position="73"/>
        <end position="94"/>
    </location>
</feature>
<organism evidence="2 3">
    <name type="scientific">Streptomyces sp. 900105755</name>
    <dbReference type="NCBI Taxonomy" id="3154389"/>
    <lineage>
        <taxon>Bacteria</taxon>
        <taxon>Bacillati</taxon>
        <taxon>Actinomycetota</taxon>
        <taxon>Actinomycetes</taxon>
        <taxon>Kitasatosporales</taxon>
        <taxon>Streptomycetaceae</taxon>
        <taxon>Streptomyces</taxon>
    </lineage>
</organism>
<dbReference type="InterPro" id="IPR021401">
    <property type="entry name" value="DUF3040"/>
</dbReference>
<keyword evidence="1" id="KW-0812">Transmembrane</keyword>
<gene>
    <name evidence="2" type="ORF">ABT211_11740</name>
</gene>
<accession>A0ABV1TD32</accession>
<comment type="caution">
    <text evidence="2">The sequence shown here is derived from an EMBL/GenBank/DDBJ whole genome shotgun (WGS) entry which is preliminary data.</text>
</comment>
<keyword evidence="3" id="KW-1185">Reference proteome</keyword>
<sequence length="109" mass="12006">MAERRDPDDVVLSPHERLALQRIAAELSADRRLARRMEQPHPGSRRLWLPLSVAALACASLVLGVAGIRTSDPAVICCFAALWPVTLVQGFRLLCRITGAARRTPSPWL</sequence>
<evidence type="ECO:0000256" key="1">
    <source>
        <dbReference type="SAM" id="Phobius"/>
    </source>
</evidence>
<dbReference type="Proteomes" id="UP001490365">
    <property type="component" value="Unassembled WGS sequence"/>
</dbReference>
<dbReference type="Pfam" id="PF11239">
    <property type="entry name" value="DUF3040"/>
    <property type="match status" value="1"/>
</dbReference>